<comment type="caution">
    <text evidence="1">The sequence shown here is derived from an EMBL/GenBank/DDBJ whole genome shotgun (WGS) entry which is preliminary data.</text>
</comment>
<dbReference type="AlphaFoldDB" id="A0A8J4H7C0"/>
<evidence type="ECO:0000313" key="1">
    <source>
        <dbReference type="EMBL" id="GIQ69873.1"/>
    </source>
</evidence>
<dbReference type="RefSeq" id="WP_213412658.1">
    <property type="nucleotide sequence ID" value="NZ_BOVK01000036.1"/>
</dbReference>
<dbReference type="Gene3D" id="3.30.470.20">
    <property type="entry name" value="ATP-grasp fold, B domain"/>
    <property type="match status" value="1"/>
</dbReference>
<dbReference type="Proteomes" id="UP000677918">
    <property type="component" value="Unassembled WGS sequence"/>
</dbReference>
<gene>
    <name evidence="1" type="primary">yheC</name>
    <name evidence="1" type="ORF">XYCOK13_26970</name>
</gene>
<accession>A0A8J4H7C0</accession>
<proteinExistence type="predicted"/>
<keyword evidence="2" id="KW-1185">Reference proteome</keyword>
<reference evidence="1" key="1">
    <citation type="submission" date="2021-04" db="EMBL/GenBank/DDBJ databases">
        <title>Draft genome sequence of Xylanibacillus composti strain K13.</title>
        <authorList>
            <person name="Uke A."/>
            <person name="Chhe C."/>
            <person name="Baramee S."/>
            <person name="Kosugi A."/>
        </authorList>
    </citation>
    <scope>NUCLEOTIDE SEQUENCE</scope>
    <source>
        <strain evidence="1">K13</strain>
    </source>
</reference>
<sequence>MPRPNLGIMTLYLNDRKQIEERSLFQKMTLVGRALGLEVTVFTPEDVNFATNSIQAQIYDVRAKSWKRKRVGFPDAILDRCRYQPTNRFRQLKAFRQRYPNLLYLNRPLANKWNIYLDFVNSKRLAKYQPDTVKVTAGSEVLALLKKYPTVYLKPINGTGGRGIMRIHRLGPSSFQLAGRGMDRRILRRVQLGRSGLLAKLSRLAKTGQYLAQQGIDCTLPDGRVFDFRILIQKNARGDWEWTGGAGRIGRQGSVTSNLHGGGTAAGLDRLLRKCYRQTSKEQRVKQEMAALSFETAAYLEKRYGQLCELALDIAADRNGRIWLLEVNPKPAREVFRKIGEHHTYQTAVKRPLEYALYQINRKKG</sequence>
<organism evidence="1 2">
    <name type="scientific">Xylanibacillus composti</name>
    <dbReference type="NCBI Taxonomy" id="1572762"/>
    <lineage>
        <taxon>Bacteria</taxon>
        <taxon>Bacillati</taxon>
        <taxon>Bacillota</taxon>
        <taxon>Bacilli</taxon>
        <taxon>Bacillales</taxon>
        <taxon>Paenibacillaceae</taxon>
        <taxon>Xylanibacillus</taxon>
    </lineage>
</organism>
<protein>
    <submittedName>
        <fullName evidence="1">Endospore coat-associated protein YheC</fullName>
    </submittedName>
</protein>
<dbReference type="SUPFAM" id="SSF56059">
    <property type="entry name" value="Glutathione synthetase ATP-binding domain-like"/>
    <property type="match status" value="1"/>
</dbReference>
<dbReference type="EMBL" id="BOVK01000036">
    <property type="protein sequence ID" value="GIQ69873.1"/>
    <property type="molecule type" value="Genomic_DNA"/>
</dbReference>
<dbReference type="InterPro" id="IPR026838">
    <property type="entry name" value="YheC/D"/>
</dbReference>
<dbReference type="Pfam" id="PF14398">
    <property type="entry name" value="ATPgrasp_YheCD"/>
    <property type="match status" value="1"/>
</dbReference>
<evidence type="ECO:0000313" key="2">
    <source>
        <dbReference type="Proteomes" id="UP000677918"/>
    </source>
</evidence>
<name>A0A8J4H7C0_9BACL</name>